<dbReference type="Proteomes" id="UP000664521">
    <property type="component" value="Unassembled WGS sequence"/>
</dbReference>
<feature type="compositionally biased region" description="Low complexity" evidence="1">
    <location>
        <begin position="186"/>
        <end position="201"/>
    </location>
</feature>
<feature type="region of interest" description="Disordered" evidence="1">
    <location>
        <begin position="182"/>
        <end position="201"/>
    </location>
</feature>
<dbReference type="OrthoDB" id="62952at2759"/>
<comment type="caution">
    <text evidence="2">The sequence shown here is derived from an EMBL/GenBank/DDBJ whole genome shotgun (WGS) entry which is preliminary data.</text>
</comment>
<evidence type="ECO:0000313" key="3">
    <source>
        <dbReference type="Proteomes" id="UP000664521"/>
    </source>
</evidence>
<keyword evidence="3" id="KW-1185">Reference proteome</keyword>
<name>A0A8H3EZS3_9LECA</name>
<gene>
    <name evidence="2" type="ORF">HETSPECPRED_002952</name>
</gene>
<evidence type="ECO:0000256" key="1">
    <source>
        <dbReference type="SAM" id="MobiDB-lite"/>
    </source>
</evidence>
<sequence length="310" mass="35076">MDKPVHQQLQSPLFRLPVEIRLSIYGFTFQICSSAPKTPAEAGLIERCPVIEAPGPRLRYPKSYQSLDLCLLSTCRKLKTEIDAFGSSHRSRHPEVCRLDVIMTDHYALPTWLTAPSHRRNIAFDLEISLRLFDIFDPIRLFDIWDPIPLFGEEQWMATIAAPLIRVLDDLIHKGPQFLSAKTMKSSPQSGSESRSESWGPEPLRFSVITFHTSCPSKSDPSNDFSNPRNSILRETESAMLHLEQQAFHSMSLLVSDLEEVGLLWGKVEEFRACSIAVGLGIAAKVTDHEIDQVKVDRWAENGFKWGTDD</sequence>
<dbReference type="EMBL" id="CAJPDS010000018">
    <property type="protein sequence ID" value="CAF9916571.1"/>
    <property type="molecule type" value="Genomic_DNA"/>
</dbReference>
<protein>
    <submittedName>
        <fullName evidence="2">Uncharacterized protein</fullName>
    </submittedName>
</protein>
<accession>A0A8H3EZS3</accession>
<dbReference type="AlphaFoldDB" id="A0A8H3EZS3"/>
<proteinExistence type="predicted"/>
<evidence type="ECO:0000313" key="2">
    <source>
        <dbReference type="EMBL" id="CAF9916571.1"/>
    </source>
</evidence>
<organism evidence="2 3">
    <name type="scientific">Heterodermia speciosa</name>
    <dbReference type="NCBI Taxonomy" id="116794"/>
    <lineage>
        <taxon>Eukaryota</taxon>
        <taxon>Fungi</taxon>
        <taxon>Dikarya</taxon>
        <taxon>Ascomycota</taxon>
        <taxon>Pezizomycotina</taxon>
        <taxon>Lecanoromycetes</taxon>
        <taxon>OSLEUM clade</taxon>
        <taxon>Lecanoromycetidae</taxon>
        <taxon>Caliciales</taxon>
        <taxon>Physciaceae</taxon>
        <taxon>Heterodermia</taxon>
    </lineage>
</organism>
<reference evidence="2" key="1">
    <citation type="submission" date="2021-03" db="EMBL/GenBank/DDBJ databases">
        <authorList>
            <person name="Tagirdzhanova G."/>
        </authorList>
    </citation>
    <scope>NUCLEOTIDE SEQUENCE</scope>
</reference>